<protein>
    <submittedName>
        <fullName evidence="1">Uncharacterized protein</fullName>
    </submittedName>
</protein>
<keyword evidence="2" id="KW-1185">Reference proteome</keyword>
<comment type="caution">
    <text evidence="1">The sequence shown here is derived from an EMBL/GenBank/DDBJ whole genome shotgun (WGS) entry which is preliminary data.</text>
</comment>
<dbReference type="EMBL" id="RSED01000013">
    <property type="protein sequence ID" value="RRS03215.1"/>
    <property type="molecule type" value="Genomic_DNA"/>
</dbReference>
<dbReference type="AlphaFoldDB" id="A0A426V8H1"/>
<gene>
    <name evidence="1" type="ORF">EIP75_16110</name>
</gene>
<organism evidence="1 2">
    <name type="scientific">Aquabacterium soli</name>
    <dbReference type="NCBI Taxonomy" id="2493092"/>
    <lineage>
        <taxon>Bacteria</taxon>
        <taxon>Pseudomonadati</taxon>
        <taxon>Pseudomonadota</taxon>
        <taxon>Betaproteobacteria</taxon>
        <taxon>Burkholderiales</taxon>
        <taxon>Aquabacterium</taxon>
    </lineage>
</organism>
<accession>A0A426V8H1</accession>
<name>A0A426V8H1_9BURK</name>
<proteinExistence type="predicted"/>
<reference evidence="1 2" key="1">
    <citation type="submission" date="2018-12" db="EMBL/GenBank/DDBJ databases">
        <title>The whole draft genome of Aquabacterium sp. SJQ9.</title>
        <authorList>
            <person name="Sun L."/>
            <person name="Gao X."/>
            <person name="Chen W."/>
            <person name="Huang K."/>
        </authorList>
    </citation>
    <scope>NUCLEOTIDE SEQUENCE [LARGE SCALE GENOMIC DNA]</scope>
    <source>
        <strain evidence="1 2">SJQ9</strain>
    </source>
</reference>
<sequence>MTAVLKSNFNPVTDKAVTLSAPVGDLLAGDLLIMRDKPAHPVPLTFPYVLAQASNTGPVLLMVYDRQHIEREGLTVVAFAVGLMRYGKPMGTID</sequence>
<dbReference type="Proteomes" id="UP000269265">
    <property type="component" value="Unassembled WGS sequence"/>
</dbReference>
<evidence type="ECO:0000313" key="2">
    <source>
        <dbReference type="Proteomes" id="UP000269265"/>
    </source>
</evidence>
<evidence type="ECO:0000313" key="1">
    <source>
        <dbReference type="EMBL" id="RRS03215.1"/>
    </source>
</evidence>
<dbReference type="RefSeq" id="WP_125244307.1">
    <property type="nucleotide sequence ID" value="NZ_RSED01000013.1"/>
</dbReference>